<dbReference type="SUPFAM" id="SSF49562">
    <property type="entry name" value="C2 domain (Calcium/lipid-binding domain, CaLB)"/>
    <property type="match status" value="1"/>
</dbReference>
<feature type="compositionally biased region" description="Low complexity" evidence="2">
    <location>
        <begin position="1459"/>
        <end position="1476"/>
    </location>
</feature>
<gene>
    <name evidence="4" type="ORF">PECAL_6P02560</name>
</gene>
<dbReference type="PROSITE" id="PS50004">
    <property type="entry name" value="C2"/>
    <property type="match status" value="1"/>
</dbReference>
<feature type="region of interest" description="Disordered" evidence="2">
    <location>
        <begin position="1656"/>
        <end position="1756"/>
    </location>
</feature>
<dbReference type="PANTHER" id="PTHR48148:SF2">
    <property type="entry name" value="PA14 DOMAIN-CONTAINING PROTEIN"/>
    <property type="match status" value="1"/>
</dbReference>
<evidence type="ECO:0000313" key="5">
    <source>
        <dbReference type="Proteomes" id="UP000789595"/>
    </source>
</evidence>
<evidence type="ECO:0000256" key="1">
    <source>
        <dbReference type="SAM" id="Coils"/>
    </source>
</evidence>
<evidence type="ECO:0000259" key="3">
    <source>
        <dbReference type="PROSITE" id="PS50004"/>
    </source>
</evidence>
<feature type="region of interest" description="Disordered" evidence="2">
    <location>
        <begin position="262"/>
        <end position="287"/>
    </location>
</feature>
<reference evidence="4" key="1">
    <citation type="submission" date="2021-11" db="EMBL/GenBank/DDBJ databases">
        <authorList>
            <consortium name="Genoscope - CEA"/>
            <person name="William W."/>
        </authorList>
    </citation>
    <scope>NUCLEOTIDE SEQUENCE</scope>
</reference>
<dbReference type="InterPro" id="IPR035892">
    <property type="entry name" value="C2_domain_sf"/>
</dbReference>
<sequence>MAATPSVIRTADETDQSIQDAPKTVRLLIQSYEPTRRSTTEGRGKPYVRAHVRGTEGFQKTRGASRDADGTARWFEAQELELDISTGRIVKLSFVDEAGRSTEGEIALGPLLQEFVQSPCGVVRRCVTCVDPLDELEALADNEDVRYASSSGVLRFGVVFLTDDKPQAPPPPRVKARVRIRFEAGDAVVKAALCASGKVVECSLTEARTVVLRSSHAEIDVLCISTSEGSLRVPLGLLPDGKYPTETWSVGSDVQLSLRVERASEERPATPASPGVPVEQKPKPTQRRVIATAAKRIERTVPIRCSLVGVQEDHELVDCDRWRLIATIDGKGPRRVDGASLVFDAKRHSFLDVALGRTTTHSSFVGDGSTQIHAPAISLDALVQIGGECVVWLPLMESHAELGLKPQIGVRIRVNGPRSFKRRPFRGWVHCVAICQQGPVSLALEGSTEEMPPWPDAENGVVLPLRVANSSDAATVSLEVSLGDAVGSLPLTTSILDGGDVASATLDLLRDEECVSTARVTVQALPGETLLSRKLATQEQTQVDPRRLSVKVKGARFLEHPRCRGRIEAYVKLALLCGDDETQARGSVATRGTDTHPQWDEDVLLSLPRALSLLLDAPDLRNMEPPSLTLTVVASTMPSHDDNIGHASLRVPWPTFTSSEEQATLELRDQAGAFRGEVDVCITMATEKTSTPSMLFLATSCKAPLSLESSGRTCASTNALWPLTGRDDDALVVERIDGAGLADLSDLALRALAHPGTVETCEDTLGRGHQASHVQCEACVLRPATGSLEVVVEALDLDEQACERAARLTDGEADAPSLPSRTFCRVSVKGSLGHGAHTRSTTSLVGKAAFGGPHAEKLSLEIDASRLIDPLFVAPSLEIAVLDERGGWRNRVAKGSVALAPLIALSTERSKETRGLVLALEDPVTGAQRGSCTLSCAFKAVAIASVGAPTPSQCASAALLKKVFFDCDGGPSHPVPRSVLLASLDSNDAPWASILDLVQATSEVTWDVWRDVVSTVSTRADLLAAIATSSQKRTVKRKRGGGPGVVFSLAFSAASQIALKTDAAEKCIVRGAELLLRGVDGRVVSVVGSSCAVSIGRAGFDGDGVKKVLSEVDGEAPLGAAVLRTLGPCTLSNVKIGAGADKIRSTTTQKRAWDPTLTQDSVRDDAKTRAAIAVARDARRALRREKKVLEAVVCAGGGKRAAAALLLAATETVRTPTPKKGRTPRSSIRRTPPSSRRRSHDDALSPSSVWAAHAREGAAMERESLVNEAEALKAQAETSAELADGFRRAAKRAADDLEDARRRDAEAEARLRAAEKARRAASAALERRDAELREVRAKKRADAKREVFRRDYAAKAALRVEEAAKEQDSAARVFQRRARPFLAKKLVEREREEVVERKKAASTLVKRRREVIGQRQEKKAATCVQKTYRGLTARRAVKRPVPVVAAPVPAPTPAPEPKSPSAAQRSAKKPTVVAAPAPAPAPTAPKPVPVKSPPAARPASPDPIVLRENERRAAARRATRAEDILRKRRAELQREAELRAEKAADDRRRRAYLSGASCLYRGVERVVLRRCREFFVSWRRGGRAPTVRRRRTRRKGDDREAYRRAEANRDLEAERSSALERAEIARARADAEEARLRLARREADAADARLRELERRRHEMVRASQRASPPTTPRRDAPARPGLSQLVTRPEPSPEKPAEDDSFPSFHKEPTPRDPTPRRAVAPSPRVEPDPVVPSPRVDEPSVAHLEHTPEPTPRQWPPFGQALIGAHVKINVKGVWLRGEITDVAAAMPELEGGNGVCIHVNDAGEDEWHEYGSDEVRILTDEEIYVHPRPPFGEELVGNFVQVHVAGAWLNAVITEVDADHNGHEEICIQYAQYKSADPEWHLYDSEDIIYRDDPTTPGASHMSRATPENDPESPRVIDATPQRVPAEAPNVISEWKKTDRAWPPFSEDLVGSSVKVLVDGASLAAEIIEVAEAMAELDGLNGVCIRFRDDEHADEEWHEYGTEDILFVREEPVASPGSFFR</sequence>
<accession>A0A8J2X6T5</accession>
<feature type="domain" description="C2" evidence="3">
    <location>
        <begin position="529"/>
        <end position="667"/>
    </location>
</feature>
<feature type="compositionally biased region" description="Low complexity" evidence="2">
    <location>
        <begin position="1224"/>
        <end position="1234"/>
    </location>
</feature>
<dbReference type="CDD" id="cd00030">
    <property type="entry name" value="C2"/>
    <property type="match status" value="1"/>
</dbReference>
<dbReference type="Proteomes" id="UP000789595">
    <property type="component" value="Unassembled WGS sequence"/>
</dbReference>
<dbReference type="Gene3D" id="2.60.40.150">
    <property type="entry name" value="C2 domain"/>
    <property type="match status" value="1"/>
</dbReference>
<feature type="compositionally biased region" description="Basic and acidic residues" evidence="2">
    <location>
        <begin position="1505"/>
        <end position="1519"/>
    </location>
</feature>
<protein>
    <recommendedName>
        <fullName evidence="3">C2 domain-containing protein</fullName>
    </recommendedName>
</protein>
<name>A0A8J2X6T5_9STRA</name>
<proteinExistence type="predicted"/>
<feature type="region of interest" description="Disordered" evidence="2">
    <location>
        <begin position="1213"/>
        <end position="1248"/>
    </location>
</feature>
<feature type="compositionally biased region" description="Pro residues" evidence="2">
    <location>
        <begin position="1448"/>
        <end position="1458"/>
    </location>
</feature>
<evidence type="ECO:0000313" key="4">
    <source>
        <dbReference type="EMBL" id="CAH0378660.1"/>
    </source>
</evidence>
<keyword evidence="5" id="KW-1185">Reference proteome</keyword>
<dbReference type="PROSITE" id="PS50096">
    <property type="entry name" value="IQ"/>
    <property type="match status" value="1"/>
</dbReference>
<dbReference type="Pfam" id="PF00168">
    <property type="entry name" value="C2"/>
    <property type="match status" value="1"/>
</dbReference>
<feature type="region of interest" description="Disordered" evidence="2">
    <location>
        <begin position="1896"/>
        <end position="1920"/>
    </location>
</feature>
<organism evidence="4 5">
    <name type="scientific">Pelagomonas calceolata</name>
    <dbReference type="NCBI Taxonomy" id="35677"/>
    <lineage>
        <taxon>Eukaryota</taxon>
        <taxon>Sar</taxon>
        <taxon>Stramenopiles</taxon>
        <taxon>Ochrophyta</taxon>
        <taxon>Pelagophyceae</taxon>
        <taxon>Pelagomonadales</taxon>
        <taxon>Pelagomonadaceae</taxon>
        <taxon>Pelagomonas</taxon>
    </lineage>
</organism>
<feature type="compositionally biased region" description="Basic and acidic residues" evidence="2">
    <location>
        <begin position="1737"/>
        <end position="1750"/>
    </location>
</feature>
<dbReference type="SMART" id="SM00015">
    <property type="entry name" value="IQ"/>
    <property type="match status" value="2"/>
</dbReference>
<dbReference type="InterPro" id="IPR000048">
    <property type="entry name" value="IQ_motif_EF-hand-BS"/>
</dbReference>
<feature type="compositionally biased region" description="Basic and acidic residues" evidence="2">
    <location>
        <begin position="1706"/>
        <end position="1717"/>
    </location>
</feature>
<dbReference type="OrthoDB" id="10692140at2759"/>
<dbReference type="InterPro" id="IPR000008">
    <property type="entry name" value="C2_dom"/>
</dbReference>
<feature type="coiled-coil region" evidence="1">
    <location>
        <begin position="1255"/>
        <end position="1317"/>
    </location>
</feature>
<dbReference type="PANTHER" id="PTHR48148">
    <property type="entry name" value="KERATINOCYTE PROLINE-RICH PROTEIN"/>
    <property type="match status" value="1"/>
</dbReference>
<feature type="compositionally biased region" description="Pro residues" evidence="2">
    <location>
        <begin position="1477"/>
        <end position="1496"/>
    </location>
</feature>
<keyword evidence="1" id="KW-0175">Coiled coil</keyword>
<evidence type="ECO:0000256" key="2">
    <source>
        <dbReference type="SAM" id="MobiDB-lite"/>
    </source>
</evidence>
<comment type="caution">
    <text evidence="4">The sequence shown here is derived from an EMBL/GenBank/DDBJ whole genome shotgun (WGS) entry which is preliminary data.</text>
</comment>
<feature type="region of interest" description="Disordered" evidence="2">
    <location>
        <begin position="1444"/>
        <end position="1519"/>
    </location>
</feature>
<dbReference type="EMBL" id="CAKKNE010000006">
    <property type="protein sequence ID" value="CAH0378660.1"/>
    <property type="molecule type" value="Genomic_DNA"/>
</dbReference>